<accession>A0A180GXS2</accession>
<keyword evidence="7" id="KW-1185">Reference proteome</keyword>
<evidence type="ECO:0000259" key="4">
    <source>
        <dbReference type="Pfam" id="PF04389"/>
    </source>
</evidence>
<name>A0A180GXS2_PUCT1</name>
<dbReference type="GO" id="GO:0006508">
    <property type="term" value="P:proteolysis"/>
    <property type="evidence" value="ECO:0007669"/>
    <property type="project" value="UniProtKB-KW"/>
</dbReference>
<evidence type="ECO:0000313" key="5">
    <source>
        <dbReference type="EMBL" id="OAV97605.1"/>
    </source>
</evidence>
<comment type="similarity">
    <text evidence="3">Belongs to the peptidase M28 family.</text>
</comment>
<evidence type="ECO:0000256" key="2">
    <source>
        <dbReference type="ARBA" id="ARBA00023315"/>
    </source>
</evidence>
<feature type="signal peptide" evidence="3">
    <location>
        <begin position="1"/>
        <end position="24"/>
    </location>
</feature>
<dbReference type="InterPro" id="IPR007484">
    <property type="entry name" value="Peptidase_M28"/>
</dbReference>
<keyword evidence="3" id="KW-0645">Protease</keyword>
<reference evidence="5" key="1">
    <citation type="submission" date="2009-11" db="EMBL/GenBank/DDBJ databases">
        <authorList>
            <consortium name="The Broad Institute Genome Sequencing Platform"/>
            <person name="Ward D."/>
            <person name="Feldgarden M."/>
            <person name="Earl A."/>
            <person name="Young S.K."/>
            <person name="Zeng Q."/>
            <person name="Koehrsen M."/>
            <person name="Alvarado L."/>
            <person name="Berlin A."/>
            <person name="Bochicchio J."/>
            <person name="Borenstein D."/>
            <person name="Chapman S.B."/>
            <person name="Chen Z."/>
            <person name="Engels R."/>
            <person name="Freedman E."/>
            <person name="Gellesch M."/>
            <person name="Goldberg J."/>
            <person name="Griggs A."/>
            <person name="Gujja S."/>
            <person name="Heilman E."/>
            <person name="Heiman D."/>
            <person name="Hepburn T."/>
            <person name="Howarth C."/>
            <person name="Jen D."/>
            <person name="Larson L."/>
            <person name="Lewis B."/>
            <person name="Mehta T."/>
            <person name="Park D."/>
            <person name="Pearson M."/>
            <person name="Roberts A."/>
            <person name="Saif S."/>
            <person name="Shea T."/>
            <person name="Shenoy N."/>
            <person name="Sisk P."/>
            <person name="Stolte C."/>
            <person name="Sykes S."/>
            <person name="Thomson T."/>
            <person name="Walk T."/>
            <person name="White J."/>
            <person name="Yandava C."/>
            <person name="Izard J."/>
            <person name="Baranova O.V."/>
            <person name="Blanton J.M."/>
            <person name="Tanner A.C."/>
            <person name="Dewhirst F.E."/>
            <person name="Haas B."/>
            <person name="Nusbaum C."/>
            <person name="Birren B."/>
        </authorList>
    </citation>
    <scope>NUCLEOTIDE SEQUENCE [LARGE SCALE GENOMIC DNA]</scope>
    <source>
        <strain evidence="5">1-1 BBBD Race 1</strain>
    </source>
</reference>
<feature type="non-terminal residue" evidence="5">
    <location>
        <position position="247"/>
    </location>
</feature>
<evidence type="ECO:0000256" key="3">
    <source>
        <dbReference type="RuleBase" id="RU361240"/>
    </source>
</evidence>
<organism evidence="5">
    <name type="scientific">Puccinia triticina (isolate 1-1 / race 1 (BBBD))</name>
    <name type="common">Brown leaf rust fungus</name>
    <dbReference type="NCBI Taxonomy" id="630390"/>
    <lineage>
        <taxon>Eukaryota</taxon>
        <taxon>Fungi</taxon>
        <taxon>Dikarya</taxon>
        <taxon>Basidiomycota</taxon>
        <taxon>Pucciniomycotina</taxon>
        <taxon>Pucciniomycetes</taxon>
        <taxon>Pucciniales</taxon>
        <taxon>Pucciniaceae</taxon>
        <taxon>Puccinia</taxon>
    </lineage>
</organism>
<reference evidence="6 7" key="3">
    <citation type="journal article" date="2017" name="G3 (Bethesda)">
        <title>Comparative analysis highlights variable genome content of wheat rusts and divergence of the mating loci.</title>
        <authorList>
            <person name="Cuomo C.A."/>
            <person name="Bakkeren G."/>
            <person name="Khalil H.B."/>
            <person name="Panwar V."/>
            <person name="Joly D."/>
            <person name="Linning R."/>
            <person name="Sakthikumar S."/>
            <person name="Song X."/>
            <person name="Adiconis X."/>
            <person name="Fan L."/>
            <person name="Goldberg J.M."/>
            <person name="Levin J.Z."/>
            <person name="Young S."/>
            <person name="Zeng Q."/>
            <person name="Anikster Y."/>
            <person name="Bruce M."/>
            <person name="Wang M."/>
            <person name="Yin C."/>
            <person name="McCallum B."/>
            <person name="Szabo L.J."/>
            <person name="Hulbert S."/>
            <person name="Chen X."/>
            <person name="Fellers J.P."/>
        </authorList>
    </citation>
    <scope>NUCLEOTIDE SEQUENCE</scope>
    <source>
        <strain evidence="7">Isolate 1-1 / race 1 (BBBD)</strain>
        <strain evidence="6">isolate 1-1 / race 1 (BBBD)</strain>
    </source>
</reference>
<dbReference type="EnsemblFungi" id="PTTG_01915-t43_1">
    <property type="protein sequence ID" value="PTTG_01915-t43_1-p1"/>
    <property type="gene ID" value="PTTG_01915"/>
</dbReference>
<dbReference type="SUPFAM" id="SSF53187">
    <property type="entry name" value="Zn-dependent exopeptidases"/>
    <property type="match status" value="1"/>
</dbReference>
<dbReference type="PANTHER" id="PTHR12283">
    <property type="entry name" value="GLUTAMINYL-PEPTIDE CYCLOTRANSFERASE"/>
    <property type="match status" value="1"/>
</dbReference>
<feature type="domain" description="Peptidase M28" evidence="4">
    <location>
        <begin position="141"/>
        <end position="241"/>
    </location>
</feature>
<evidence type="ECO:0000313" key="6">
    <source>
        <dbReference type="EnsemblFungi" id="PTTG_01915-t43_1-p1"/>
    </source>
</evidence>
<dbReference type="GO" id="GO:0016603">
    <property type="term" value="F:glutaminyl-peptide cyclotransferase activity"/>
    <property type="evidence" value="ECO:0007669"/>
    <property type="project" value="TreeGrafter"/>
</dbReference>
<dbReference type="GO" id="GO:0008233">
    <property type="term" value="F:peptidase activity"/>
    <property type="evidence" value="ECO:0007669"/>
    <property type="project" value="UniProtKB-KW"/>
</dbReference>
<proteinExistence type="inferred from homology"/>
<keyword evidence="3" id="KW-0479">Metal-binding</keyword>
<dbReference type="Pfam" id="PF04389">
    <property type="entry name" value="Peptidase_M28"/>
    <property type="match status" value="1"/>
</dbReference>
<reference evidence="6" key="4">
    <citation type="submission" date="2025-05" db="UniProtKB">
        <authorList>
            <consortium name="EnsemblFungi"/>
        </authorList>
    </citation>
    <scope>IDENTIFICATION</scope>
    <source>
        <strain evidence="6">isolate 1-1 / race 1 (BBBD)</strain>
    </source>
</reference>
<dbReference type="VEuPathDB" id="FungiDB:PTTG_01915"/>
<dbReference type="Gene3D" id="3.40.630.10">
    <property type="entry name" value="Zn peptidases"/>
    <property type="match status" value="1"/>
</dbReference>
<keyword evidence="3" id="KW-0862">Zinc</keyword>
<evidence type="ECO:0000256" key="1">
    <source>
        <dbReference type="ARBA" id="ARBA00022679"/>
    </source>
</evidence>
<dbReference type="EC" id="3.4.-.-" evidence="3"/>
<dbReference type="GO" id="GO:0008270">
    <property type="term" value="F:zinc ion binding"/>
    <property type="evidence" value="ECO:0007669"/>
    <property type="project" value="TreeGrafter"/>
</dbReference>
<keyword evidence="2" id="KW-0012">Acyltransferase</keyword>
<gene>
    <name evidence="5" type="ORF">PTTG_01915</name>
</gene>
<keyword evidence="3" id="KW-0378">Hydrolase</keyword>
<feature type="chain" id="PRO_5007950416" description="Peptide hydrolase" evidence="3">
    <location>
        <begin position="25"/>
        <end position="247"/>
    </location>
</feature>
<keyword evidence="3" id="KW-0732">Signal</keyword>
<reference evidence="5" key="2">
    <citation type="submission" date="2016-05" db="EMBL/GenBank/DDBJ databases">
        <title>Comparative analysis highlights variable genome content of wheat rusts and divergence of the mating loci.</title>
        <authorList>
            <person name="Cuomo C.A."/>
            <person name="Bakkeren G."/>
            <person name="Szabo L."/>
            <person name="Khalil H."/>
            <person name="Joly D."/>
            <person name="Goldberg J."/>
            <person name="Young S."/>
            <person name="Zeng Q."/>
            <person name="Fellers J."/>
        </authorList>
    </citation>
    <scope>NUCLEOTIDE SEQUENCE [LARGE SCALE GENOMIC DNA]</scope>
    <source>
        <strain evidence="5">1-1 BBBD Race 1</strain>
    </source>
</reference>
<evidence type="ECO:0000313" key="7">
    <source>
        <dbReference type="Proteomes" id="UP000005240"/>
    </source>
</evidence>
<dbReference type="EMBL" id="ADAS02000012">
    <property type="protein sequence ID" value="OAV97605.1"/>
    <property type="molecule type" value="Genomic_DNA"/>
</dbReference>
<dbReference type="PANTHER" id="PTHR12283:SF6">
    <property type="entry name" value="GLUTAMINYL-PEPTIDE CYCLOTRANSFERASE-RELATED"/>
    <property type="match status" value="1"/>
</dbReference>
<sequence length="247" mass="26685">MPPKSTPALLLGLALLVLLHPAHSAGYPRPVHDDSLPLIFNLSDPGGVLNFHRAESLLSRILVPRPVESGNLSDCRALFAAHFRTLQAVFAVPPAANLFANARSPPAYSPVPLTEIRSWALDAHRFQTQTPLGLKTFENQVFTHDPSAPRRLVLAAHIDSKFFPTPPHSLFVGATDSAAPVAIILQLAQALTPLLDRKLRHDLASPAAAAERITLQVVLLDGEEAFQEWSDSDSLYGARSISLSPSV</sequence>
<protein>
    <recommendedName>
        <fullName evidence="3">Peptide hydrolase</fullName>
        <ecNumber evidence="3">3.4.-.-</ecNumber>
    </recommendedName>
</protein>
<dbReference type="OrthoDB" id="3907302at2759"/>
<dbReference type="Proteomes" id="UP000005240">
    <property type="component" value="Unassembled WGS sequence"/>
</dbReference>
<keyword evidence="1" id="KW-0808">Transferase</keyword>
<dbReference type="InterPro" id="IPR040234">
    <property type="entry name" value="QC/QCL"/>
</dbReference>
<dbReference type="AlphaFoldDB" id="A0A180GXS2"/>